<dbReference type="InterPro" id="IPR050194">
    <property type="entry name" value="Glycosyltransferase_grp1"/>
</dbReference>
<dbReference type="SUPFAM" id="SSF53756">
    <property type="entry name" value="UDP-Glycosyltransferase/glycogen phosphorylase"/>
    <property type="match status" value="1"/>
</dbReference>
<dbReference type="GO" id="GO:0016758">
    <property type="term" value="F:hexosyltransferase activity"/>
    <property type="evidence" value="ECO:0007669"/>
    <property type="project" value="TreeGrafter"/>
</dbReference>
<sequence>MHFTDTYLPRRDGVVTSLRTLRAAQAAAGHDVHCVVPAHGDQEDEPGLLRLPALACGVADLRLARWALCARSTREQLVADLGEYRPDVVHVHTPGPTGLLGVLLAARLGVPLVQTYHTDLHAYAEAYRVPGWALRLLLRLYAGRLGVPAALRGDRAAALSEGNRLLLGDARAVVVPTRAVLDRVALPVPAQRMALVPTGVAERPASRAEAGAFRAGHGIGPKDPVVLFVGRVNREKGVDLLVPAFARVLAASPKARLVLVGAVYERRWLARLLRAAGPGVADRVVLTGQQPPHVVAAAYAAADVFAFPSRTDTQALVLQEAALAGLPAVLADPSLHRYGTLDGNAVLAEPDPVSFGDAVLKLLTDRRAARRLGAAARACAAGHTPQRYAEAMHAVYTAAHTTVEPAAETTAPAPLTHAAPAPVPVLPAGPAPAPLVHLGSALGPLVPAGPAPEPLVHLGPPMGPLVPAGHVPDAPGRAVHVADALVAAVQAVDDRGRLATRGAG</sequence>
<evidence type="ECO:0000256" key="1">
    <source>
        <dbReference type="ARBA" id="ARBA00022676"/>
    </source>
</evidence>
<protein>
    <recommendedName>
        <fullName evidence="3">Glycosyltransferase subfamily 4-like N-terminal domain-containing protein</fullName>
    </recommendedName>
</protein>
<organism evidence="4 5">
    <name type="scientific">Catellatospora chokoriensis</name>
    <dbReference type="NCBI Taxonomy" id="310353"/>
    <lineage>
        <taxon>Bacteria</taxon>
        <taxon>Bacillati</taxon>
        <taxon>Actinomycetota</taxon>
        <taxon>Actinomycetes</taxon>
        <taxon>Micromonosporales</taxon>
        <taxon>Micromonosporaceae</taxon>
        <taxon>Catellatospora</taxon>
    </lineage>
</organism>
<proteinExistence type="predicted"/>
<accession>A0A8J3JWR9</accession>
<dbReference type="EMBL" id="BONG01000008">
    <property type="protein sequence ID" value="GIF88313.1"/>
    <property type="molecule type" value="Genomic_DNA"/>
</dbReference>
<feature type="domain" description="Glycosyltransferase subfamily 4-like N-terminal" evidence="3">
    <location>
        <begin position="12"/>
        <end position="200"/>
    </location>
</feature>
<comment type="caution">
    <text evidence="4">The sequence shown here is derived from an EMBL/GenBank/DDBJ whole genome shotgun (WGS) entry which is preliminary data.</text>
</comment>
<keyword evidence="2" id="KW-0808">Transferase</keyword>
<dbReference type="Pfam" id="PF13439">
    <property type="entry name" value="Glyco_transf_4"/>
    <property type="match status" value="1"/>
</dbReference>
<dbReference type="Proteomes" id="UP000619293">
    <property type="component" value="Unassembled WGS sequence"/>
</dbReference>
<evidence type="ECO:0000313" key="5">
    <source>
        <dbReference type="Proteomes" id="UP000619293"/>
    </source>
</evidence>
<dbReference type="Pfam" id="PF13692">
    <property type="entry name" value="Glyco_trans_1_4"/>
    <property type="match status" value="1"/>
</dbReference>
<dbReference type="PANTHER" id="PTHR45947">
    <property type="entry name" value="SULFOQUINOVOSYL TRANSFERASE SQD2"/>
    <property type="match status" value="1"/>
</dbReference>
<dbReference type="RefSeq" id="WP_239120424.1">
    <property type="nucleotide sequence ID" value="NZ_BAAALB010000002.1"/>
</dbReference>
<name>A0A8J3JWR9_9ACTN</name>
<reference evidence="4 5" key="1">
    <citation type="submission" date="2021-01" db="EMBL/GenBank/DDBJ databases">
        <title>Whole genome shotgun sequence of Catellatospora chokoriensis NBRC 107358.</title>
        <authorList>
            <person name="Komaki H."/>
            <person name="Tamura T."/>
        </authorList>
    </citation>
    <scope>NUCLEOTIDE SEQUENCE [LARGE SCALE GENOMIC DNA]</scope>
    <source>
        <strain evidence="4 5">NBRC 107358</strain>
    </source>
</reference>
<dbReference type="PANTHER" id="PTHR45947:SF3">
    <property type="entry name" value="SULFOQUINOVOSYL TRANSFERASE SQD2"/>
    <property type="match status" value="1"/>
</dbReference>
<dbReference type="GO" id="GO:1901137">
    <property type="term" value="P:carbohydrate derivative biosynthetic process"/>
    <property type="evidence" value="ECO:0007669"/>
    <property type="project" value="UniProtKB-ARBA"/>
</dbReference>
<evidence type="ECO:0000313" key="4">
    <source>
        <dbReference type="EMBL" id="GIF88313.1"/>
    </source>
</evidence>
<dbReference type="Gene3D" id="3.40.50.2000">
    <property type="entry name" value="Glycogen Phosphorylase B"/>
    <property type="match status" value="2"/>
</dbReference>
<dbReference type="InterPro" id="IPR028098">
    <property type="entry name" value="Glyco_trans_4-like_N"/>
</dbReference>
<gene>
    <name evidence="4" type="ORF">Cch02nite_17570</name>
</gene>
<evidence type="ECO:0000259" key="3">
    <source>
        <dbReference type="Pfam" id="PF13439"/>
    </source>
</evidence>
<keyword evidence="1" id="KW-0328">Glycosyltransferase</keyword>
<keyword evidence="5" id="KW-1185">Reference proteome</keyword>
<dbReference type="AlphaFoldDB" id="A0A8J3JWR9"/>
<evidence type="ECO:0000256" key="2">
    <source>
        <dbReference type="ARBA" id="ARBA00022679"/>
    </source>
</evidence>